<dbReference type="RefSeq" id="WP_270949209.1">
    <property type="nucleotide sequence ID" value="NZ_JAQGLA010000017.1"/>
</dbReference>
<dbReference type="Pfam" id="PF13556">
    <property type="entry name" value="HTH_30"/>
    <property type="match status" value="1"/>
</dbReference>
<evidence type="ECO:0000259" key="3">
    <source>
        <dbReference type="Pfam" id="PF14361"/>
    </source>
</evidence>
<dbReference type="EMBL" id="JAQGLA010000017">
    <property type="protein sequence ID" value="MDA3626605.1"/>
    <property type="molecule type" value="Genomic_DNA"/>
</dbReference>
<organism evidence="5 6">
    <name type="scientific">Saccharopolyspora oryzae</name>
    <dbReference type="NCBI Taxonomy" id="2997343"/>
    <lineage>
        <taxon>Bacteria</taxon>
        <taxon>Bacillati</taxon>
        <taxon>Actinomycetota</taxon>
        <taxon>Actinomycetes</taxon>
        <taxon>Pseudonocardiales</taxon>
        <taxon>Pseudonocardiaceae</taxon>
        <taxon>Saccharopolyspora</taxon>
    </lineage>
</organism>
<evidence type="ECO:0000313" key="6">
    <source>
        <dbReference type="Proteomes" id="UP001210380"/>
    </source>
</evidence>
<feature type="domain" description="CdaR GGDEF-like" evidence="4">
    <location>
        <begin position="194"/>
        <end position="305"/>
    </location>
</feature>
<evidence type="ECO:0000259" key="2">
    <source>
        <dbReference type="Pfam" id="PF13556"/>
    </source>
</evidence>
<accession>A0ABT4UY22</accession>
<dbReference type="Proteomes" id="UP001210380">
    <property type="component" value="Unassembled WGS sequence"/>
</dbReference>
<dbReference type="Pfam" id="PF14361">
    <property type="entry name" value="RsbRD_N"/>
    <property type="match status" value="1"/>
</dbReference>
<dbReference type="PANTHER" id="PTHR33744">
    <property type="entry name" value="CARBOHYDRATE DIACID REGULATOR"/>
    <property type="match status" value="1"/>
</dbReference>
<dbReference type="InterPro" id="IPR025736">
    <property type="entry name" value="PucR_C-HTH_dom"/>
</dbReference>
<evidence type="ECO:0000256" key="1">
    <source>
        <dbReference type="ARBA" id="ARBA00006754"/>
    </source>
</evidence>
<dbReference type="InterPro" id="IPR041522">
    <property type="entry name" value="CdaR_GGDEF"/>
</dbReference>
<keyword evidence="6" id="KW-1185">Reference proteome</keyword>
<evidence type="ECO:0000313" key="5">
    <source>
        <dbReference type="EMBL" id="MDA3626605.1"/>
    </source>
</evidence>
<dbReference type="InterPro" id="IPR042070">
    <property type="entry name" value="PucR_C-HTH_sf"/>
</dbReference>
<evidence type="ECO:0000259" key="4">
    <source>
        <dbReference type="Pfam" id="PF17853"/>
    </source>
</evidence>
<reference evidence="5 6" key="1">
    <citation type="submission" date="2022-11" db="EMBL/GenBank/DDBJ databases">
        <title>Draft genome sequence of Saccharopolyspora sp. WRP15-2 isolated from rhizosphere soils of wild rice in Thailand.</title>
        <authorList>
            <person name="Duangmal K."/>
            <person name="Kammanee S."/>
            <person name="Muangham S."/>
        </authorList>
    </citation>
    <scope>NUCLEOTIDE SEQUENCE [LARGE SCALE GENOMIC DNA]</scope>
    <source>
        <strain evidence="5 6">WRP15-2</strain>
    </source>
</reference>
<protein>
    <submittedName>
        <fullName evidence="5">Helix-turn-helix domain-containing protein</fullName>
    </submittedName>
</protein>
<sequence>MSRAPVASGSDGDVLALVSETARRLNARQPRIARDMSDRLAREIDRLDVDQHLVELLHASVDANTKTIVHVLTNHIPIDHLQPTTAAVEYALRLAQRDIPGNSLVRAYHMGQDYFIQRVFEEVQGLDCAAEVKFEVLRHISQVVYQYIDWISLYVIDAYSEERERWNNARGNVQSSLVHKILAQQPVEASTFEAETGYRLGQFHLAAVVWSTRPEEGAGDLRALEEFLRSLAARWGAGSPPIITAVDRSTAWGWIPMGRRQRAVDVDEVRRAAEDEPGCRIALGLPASGTAGFKRSHEQAQAARAVALASGGRTSPAVSFGDPGVAIVSLLAKDIESTRLWVSEVLGRLACDDENAAVLRETLRVFLLNGENYGRTAEELLLHRNTVKYRLGKVFADGASPSTHDRLDVALALQVCHFLGPRVLRPTTAV</sequence>
<dbReference type="Gene3D" id="1.10.10.2840">
    <property type="entry name" value="PucR C-terminal helix-turn-helix domain"/>
    <property type="match status" value="1"/>
</dbReference>
<feature type="domain" description="RsbT co-antagonist protein RsbRD N-terminal" evidence="3">
    <location>
        <begin position="30"/>
        <end position="171"/>
    </location>
</feature>
<comment type="caution">
    <text evidence="5">The sequence shown here is derived from an EMBL/GenBank/DDBJ whole genome shotgun (WGS) entry which is preliminary data.</text>
</comment>
<dbReference type="InterPro" id="IPR051448">
    <property type="entry name" value="CdaR-like_regulators"/>
</dbReference>
<feature type="domain" description="PucR C-terminal helix-turn-helix" evidence="2">
    <location>
        <begin position="359"/>
        <end position="413"/>
    </location>
</feature>
<dbReference type="InterPro" id="IPR025751">
    <property type="entry name" value="RsbRD_N_dom"/>
</dbReference>
<dbReference type="Pfam" id="PF17853">
    <property type="entry name" value="GGDEF_2"/>
    <property type="match status" value="1"/>
</dbReference>
<dbReference type="PANTHER" id="PTHR33744:SF1">
    <property type="entry name" value="DNA-BINDING TRANSCRIPTIONAL ACTIVATOR ADER"/>
    <property type="match status" value="1"/>
</dbReference>
<gene>
    <name evidence="5" type="ORF">OU415_14255</name>
</gene>
<comment type="similarity">
    <text evidence="1">Belongs to the CdaR family.</text>
</comment>
<name>A0ABT4UY22_9PSEU</name>
<proteinExistence type="inferred from homology"/>